<dbReference type="Gene3D" id="3.30.70.270">
    <property type="match status" value="1"/>
</dbReference>
<dbReference type="PANTHER" id="PTHR33121">
    <property type="entry name" value="CYCLIC DI-GMP PHOSPHODIESTERASE PDEF"/>
    <property type="match status" value="1"/>
</dbReference>
<proteinExistence type="predicted"/>
<sequence>MKITNTLNEDVETVSVNRTVVQFKILFVDDSNSNKKSSDLFDLLTQYQKAHTNTVVEHCNKTSLVADYSQFDDCVHLIIINSALLQFNDINEWVRKTQLQSAHTVDFLVVVSDADKNNDLSQVDAGRANSGQANVGKVIFQSAITESVFTILIEELLAKKKLEKELADQSVTLQKLTENVEKIYTALDLESFYQSMMEAMRIIFNDSGYGVIARALPWQIESDLSTWSITDVVNTNLNAPSYGSYETRLGEVLPESTVTLLEECLSDNGVCLSENLAAVVLNKDKNSNLPSILVLFHCERAPSILQQNLFLNFSKTVHYKYHFMIEHERLNHLAYYDINLNIPNRHWMIRHLSQLDQDTKENHFLMVMTIDDYDQMGADLGIEFSIHLYTAVFRVLKSIFGADAPTAKLATGELVLVIKKNAFENTQNKNPVENFSIEMSGVEHQLSATTSLISLQELDKYSPNMLIHIGEALIARAREYKAHSLSFSNEIRNNVTSKNQLLIALRDATKSKKIEVALQPKVELTTGKAVAVESLARWRLDSGEFVDPKEFIWVAEAAGIIDVLGALVLEKTLAAGKAIHSKGFKIPIAYNISAKQIMPEASFEKINEIIDNSNFDRNFLELEITETELIKDYSLVEKRLRALMATGISVSVDDFGTGVSSISNIYRLPAKNLKIDKTFIASLSNKEVGRPVVEVILRLGTRYDYAVFAEGIETEEQRDSLIGMNCLYGQGFLFAEPMSLDNLLVWLKHNREY</sequence>
<feature type="domain" description="EAL" evidence="1">
    <location>
        <begin position="498"/>
        <end position="751"/>
    </location>
</feature>
<dbReference type="InterPro" id="IPR035919">
    <property type="entry name" value="EAL_sf"/>
</dbReference>
<keyword evidence="3" id="KW-1185">Reference proteome</keyword>
<dbReference type="PROSITE" id="PS50883">
    <property type="entry name" value="EAL"/>
    <property type="match status" value="1"/>
</dbReference>
<dbReference type="Gene3D" id="3.20.20.450">
    <property type="entry name" value="EAL domain"/>
    <property type="match status" value="1"/>
</dbReference>
<dbReference type="PANTHER" id="PTHR33121:SF70">
    <property type="entry name" value="SIGNALING PROTEIN YKOW"/>
    <property type="match status" value="1"/>
</dbReference>
<gene>
    <name evidence="2" type="ORF">NBRC116591_05370</name>
</gene>
<protein>
    <recommendedName>
        <fullName evidence="1">EAL domain-containing protein</fullName>
    </recommendedName>
</protein>
<evidence type="ECO:0000259" key="1">
    <source>
        <dbReference type="PROSITE" id="PS50883"/>
    </source>
</evidence>
<dbReference type="CDD" id="cd01948">
    <property type="entry name" value="EAL"/>
    <property type="match status" value="1"/>
</dbReference>
<comment type="caution">
    <text evidence="2">The sequence shown here is derived from an EMBL/GenBank/DDBJ whole genome shotgun (WGS) entry which is preliminary data.</text>
</comment>
<organism evidence="2 3">
    <name type="scientific">Sessilibacter corallicola</name>
    <dbReference type="NCBI Taxonomy" id="2904075"/>
    <lineage>
        <taxon>Bacteria</taxon>
        <taxon>Pseudomonadati</taxon>
        <taxon>Pseudomonadota</taxon>
        <taxon>Gammaproteobacteria</taxon>
        <taxon>Cellvibrionales</taxon>
        <taxon>Cellvibrionaceae</taxon>
        <taxon>Sessilibacter</taxon>
    </lineage>
</organism>
<dbReference type="Pfam" id="PF00563">
    <property type="entry name" value="EAL"/>
    <property type="match status" value="1"/>
</dbReference>
<dbReference type="Proteomes" id="UP001465153">
    <property type="component" value="Unassembled WGS sequence"/>
</dbReference>
<evidence type="ECO:0000313" key="3">
    <source>
        <dbReference type="Proteomes" id="UP001465153"/>
    </source>
</evidence>
<dbReference type="InterPro" id="IPR050706">
    <property type="entry name" value="Cyclic-di-GMP_PDE-like"/>
</dbReference>
<name>A0ABQ0A501_9GAMM</name>
<dbReference type="InterPro" id="IPR043128">
    <property type="entry name" value="Rev_trsase/Diguanyl_cyclase"/>
</dbReference>
<dbReference type="EMBL" id="BAABWN010000002">
    <property type="protein sequence ID" value="GAA6166727.1"/>
    <property type="molecule type" value="Genomic_DNA"/>
</dbReference>
<dbReference type="SUPFAM" id="SSF141868">
    <property type="entry name" value="EAL domain-like"/>
    <property type="match status" value="1"/>
</dbReference>
<dbReference type="InterPro" id="IPR001633">
    <property type="entry name" value="EAL_dom"/>
</dbReference>
<evidence type="ECO:0000313" key="2">
    <source>
        <dbReference type="EMBL" id="GAA6166727.1"/>
    </source>
</evidence>
<accession>A0ABQ0A501</accession>
<dbReference type="RefSeq" id="WP_353301591.1">
    <property type="nucleotide sequence ID" value="NZ_BAABWN010000002.1"/>
</dbReference>
<dbReference type="SMART" id="SM00052">
    <property type="entry name" value="EAL"/>
    <property type="match status" value="1"/>
</dbReference>
<reference evidence="2 3" key="1">
    <citation type="submission" date="2024-04" db="EMBL/GenBank/DDBJ databases">
        <title>Draft genome sequence of Sessilibacter corallicola NBRC 116591.</title>
        <authorList>
            <person name="Miyakawa T."/>
            <person name="Kusuya Y."/>
            <person name="Miura T."/>
        </authorList>
    </citation>
    <scope>NUCLEOTIDE SEQUENCE [LARGE SCALE GENOMIC DNA]</scope>
    <source>
        <strain evidence="2 3">KU-00831-HH</strain>
    </source>
</reference>